<dbReference type="PANTHER" id="PTHR24567:SF75">
    <property type="entry name" value="FUMARATE AND NITRATE REDUCTION REGULATORY PROTEIN"/>
    <property type="match status" value="1"/>
</dbReference>
<dbReference type="SMART" id="SM00419">
    <property type="entry name" value="HTH_CRP"/>
    <property type="match status" value="1"/>
</dbReference>
<keyword evidence="3" id="KW-0804">Transcription</keyword>
<keyword evidence="1" id="KW-0805">Transcription regulation</keyword>
<dbReference type="InterPro" id="IPR012318">
    <property type="entry name" value="HTH_CRP"/>
</dbReference>
<dbReference type="CDD" id="cd00038">
    <property type="entry name" value="CAP_ED"/>
    <property type="match status" value="1"/>
</dbReference>
<evidence type="ECO:0000259" key="5">
    <source>
        <dbReference type="PROSITE" id="PS51063"/>
    </source>
</evidence>
<protein>
    <submittedName>
        <fullName evidence="6">Fumarate/nitrate reduction transcriptional regulator Fnr</fullName>
    </submittedName>
</protein>
<dbReference type="PROSITE" id="PS50042">
    <property type="entry name" value="CNMP_BINDING_3"/>
    <property type="match status" value="1"/>
</dbReference>
<dbReference type="InterPro" id="IPR036390">
    <property type="entry name" value="WH_DNA-bd_sf"/>
</dbReference>
<proteinExistence type="predicted"/>
<feature type="domain" description="HTH crp-type" evidence="5">
    <location>
        <begin position="156"/>
        <end position="229"/>
    </location>
</feature>
<dbReference type="Pfam" id="PF00027">
    <property type="entry name" value="cNMP_binding"/>
    <property type="match status" value="1"/>
</dbReference>
<dbReference type="SUPFAM" id="SSF51206">
    <property type="entry name" value="cAMP-binding domain-like"/>
    <property type="match status" value="1"/>
</dbReference>
<dbReference type="AlphaFoldDB" id="A0A4P9K800"/>
<dbReference type="GO" id="GO:0003677">
    <property type="term" value="F:DNA binding"/>
    <property type="evidence" value="ECO:0007669"/>
    <property type="project" value="UniProtKB-KW"/>
</dbReference>
<dbReference type="PRINTS" id="PR00034">
    <property type="entry name" value="HTHCRP"/>
</dbReference>
<evidence type="ECO:0000256" key="3">
    <source>
        <dbReference type="ARBA" id="ARBA00023163"/>
    </source>
</evidence>
<dbReference type="SUPFAM" id="SSF46785">
    <property type="entry name" value="Winged helix' DNA-binding domain"/>
    <property type="match status" value="1"/>
</dbReference>
<evidence type="ECO:0000259" key="4">
    <source>
        <dbReference type="PROSITE" id="PS50042"/>
    </source>
</evidence>
<organism evidence="6 7">
    <name type="scientific">Thiomicrorhabdus sediminis</name>
    <dbReference type="NCBI Taxonomy" id="2580412"/>
    <lineage>
        <taxon>Bacteria</taxon>
        <taxon>Pseudomonadati</taxon>
        <taxon>Pseudomonadota</taxon>
        <taxon>Gammaproteobacteria</taxon>
        <taxon>Thiotrichales</taxon>
        <taxon>Piscirickettsiaceae</taxon>
        <taxon>Thiomicrorhabdus</taxon>
    </lineage>
</organism>
<dbReference type="OrthoDB" id="7643467at2"/>
<dbReference type="PROSITE" id="PS51063">
    <property type="entry name" value="HTH_CRP_2"/>
    <property type="match status" value="1"/>
</dbReference>
<dbReference type="FunFam" id="1.10.10.10:FF:000028">
    <property type="entry name" value="Fumarate/nitrate reduction transcriptional regulator Fnr"/>
    <property type="match status" value="1"/>
</dbReference>
<evidence type="ECO:0000256" key="1">
    <source>
        <dbReference type="ARBA" id="ARBA00023015"/>
    </source>
</evidence>
<dbReference type="InterPro" id="IPR018490">
    <property type="entry name" value="cNMP-bd_dom_sf"/>
</dbReference>
<keyword evidence="2" id="KW-0238">DNA-binding</keyword>
<dbReference type="Pfam" id="PF13545">
    <property type="entry name" value="HTH_Crp_2"/>
    <property type="match status" value="1"/>
</dbReference>
<dbReference type="Gene3D" id="1.10.10.10">
    <property type="entry name" value="Winged helix-like DNA-binding domain superfamily/Winged helix DNA-binding domain"/>
    <property type="match status" value="1"/>
</dbReference>
<evidence type="ECO:0000256" key="2">
    <source>
        <dbReference type="ARBA" id="ARBA00023125"/>
    </source>
</evidence>
<dbReference type="Proteomes" id="UP000304864">
    <property type="component" value="Chromosome"/>
</dbReference>
<reference evidence="6 7" key="1">
    <citation type="submission" date="2019-05" db="EMBL/GenBank/DDBJ databases">
        <title>Thiomicrorhabdus sediminis sp. nov, a novel sulfur-oxidizing bacterium isolated from coastal sediment.</title>
        <authorList>
            <person name="Liu X."/>
        </authorList>
    </citation>
    <scope>NUCLEOTIDE SEQUENCE [LARGE SCALE GENOMIC DNA]</scope>
    <source>
        <strain evidence="6 7">G1</strain>
    </source>
</reference>
<dbReference type="NCBIfam" id="NF008365">
    <property type="entry name" value="PRK11161.1"/>
    <property type="match status" value="1"/>
</dbReference>
<dbReference type="Gene3D" id="2.60.120.10">
    <property type="entry name" value="Jelly Rolls"/>
    <property type="match status" value="1"/>
</dbReference>
<dbReference type="InterPro" id="IPR000595">
    <property type="entry name" value="cNMP-bd_dom"/>
</dbReference>
<dbReference type="SMART" id="SM00100">
    <property type="entry name" value="cNMP"/>
    <property type="match status" value="1"/>
</dbReference>
<dbReference type="InterPro" id="IPR050397">
    <property type="entry name" value="Env_Response_Regulators"/>
</dbReference>
<accession>A0A4P9K800</accession>
<evidence type="ECO:0000313" key="6">
    <source>
        <dbReference type="EMBL" id="QCU90506.1"/>
    </source>
</evidence>
<feature type="domain" description="Cyclic nucleotide-binding" evidence="4">
    <location>
        <begin position="32"/>
        <end position="97"/>
    </location>
</feature>
<sequence>MTTHKSTFNASCLSCGLQKVCFPTGLMKTDIDLLDNIVERKSPIKKGQHLYHAGEKFTSIFAVRSGVLKMYAYSDSGEEIIHGFYLPGDVVGFDGLLDESYQFNMQALDSTSVCNLPYDKLSDLSQQIPSLNQQIIAVMSKKLQFNRLHSELLIKRNADQRVAHFIWHMADRFKQRGYFYEEFRLNILHRDVAVYLGLTPETVSRILSKLNADNIVSWKKKQVMIFDEAKLKQLAGFSEAEVCQEFA</sequence>
<gene>
    <name evidence="6" type="primary">fnr</name>
    <name evidence="6" type="ORF">FE785_07595</name>
</gene>
<dbReference type="InterPro" id="IPR014710">
    <property type="entry name" value="RmlC-like_jellyroll"/>
</dbReference>
<keyword evidence="7" id="KW-1185">Reference proteome</keyword>
<dbReference type="InterPro" id="IPR036388">
    <property type="entry name" value="WH-like_DNA-bd_sf"/>
</dbReference>
<dbReference type="RefSeq" id="WP_138565180.1">
    <property type="nucleotide sequence ID" value="NZ_CP040602.1"/>
</dbReference>
<name>A0A4P9K800_9GAMM</name>
<dbReference type="GO" id="GO:0005829">
    <property type="term" value="C:cytosol"/>
    <property type="evidence" value="ECO:0007669"/>
    <property type="project" value="TreeGrafter"/>
</dbReference>
<evidence type="ECO:0000313" key="7">
    <source>
        <dbReference type="Proteomes" id="UP000304864"/>
    </source>
</evidence>
<dbReference type="KEGG" id="thig:FE785_07595"/>
<dbReference type="EMBL" id="CP040602">
    <property type="protein sequence ID" value="QCU90506.1"/>
    <property type="molecule type" value="Genomic_DNA"/>
</dbReference>
<dbReference type="GO" id="GO:0003700">
    <property type="term" value="F:DNA-binding transcription factor activity"/>
    <property type="evidence" value="ECO:0007669"/>
    <property type="project" value="TreeGrafter"/>
</dbReference>
<dbReference type="PANTHER" id="PTHR24567">
    <property type="entry name" value="CRP FAMILY TRANSCRIPTIONAL REGULATORY PROTEIN"/>
    <property type="match status" value="1"/>
</dbReference>